<reference evidence="1 2" key="1">
    <citation type="submission" date="2023-04" db="EMBL/GenBank/DDBJ databases">
        <title>Genome of Basidiobolus ranarum AG-B5.</title>
        <authorList>
            <person name="Stajich J.E."/>
            <person name="Carter-House D."/>
            <person name="Gryganskyi A."/>
        </authorList>
    </citation>
    <scope>NUCLEOTIDE SEQUENCE [LARGE SCALE GENOMIC DNA]</scope>
    <source>
        <strain evidence="1 2">AG-B5</strain>
    </source>
</reference>
<organism evidence="1 2">
    <name type="scientific">Basidiobolus ranarum</name>
    <dbReference type="NCBI Taxonomy" id="34480"/>
    <lineage>
        <taxon>Eukaryota</taxon>
        <taxon>Fungi</taxon>
        <taxon>Fungi incertae sedis</taxon>
        <taxon>Zoopagomycota</taxon>
        <taxon>Entomophthoromycotina</taxon>
        <taxon>Basidiobolomycetes</taxon>
        <taxon>Basidiobolales</taxon>
        <taxon>Basidiobolaceae</taxon>
        <taxon>Basidiobolus</taxon>
    </lineage>
</organism>
<gene>
    <name evidence="1" type="primary">sge1_1</name>
    <name evidence="1" type="ORF">K7432_002192</name>
</gene>
<dbReference type="EMBL" id="JASJQH010006932">
    <property type="protein sequence ID" value="KAK9723035.1"/>
    <property type="molecule type" value="Genomic_DNA"/>
</dbReference>
<dbReference type="PANTHER" id="PTHR28027">
    <property type="entry name" value="TRANSCRIPTIONAL REGULATOR MIT1"/>
    <property type="match status" value="1"/>
</dbReference>
<dbReference type="PANTHER" id="PTHR28027:SF2">
    <property type="entry name" value="TRANSCRIPTIONAL REGULATOR MIT1"/>
    <property type="match status" value="1"/>
</dbReference>
<protein>
    <submittedName>
        <fullName evidence="1">Global transcription regulator sge1</fullName>
    </submittedName>
</protein>
<dbReference type="Pfam" id="PF09729">
    <property type="entry name" value="Gti1_Pac2"/>
    <property type="match status" value="1"/>
</dbReference>
<evidence type="ECO:0000313" key="2">
    <source>
        <dbReference type="Proteomes" id="UP001479436"/>
    </source>
</evidence>
<dbReference type="Proteomes" id="UP001479436">
    <property type="component" value="Unassembled WGS sequence"/>
</dbReference>
<comment type="caution">
    <text evidence="1">The sequence shown here is derived from an EMBL/GenBank/DDBJ whole genome shotgun (WGS) entry which is preliminary data.</text>
</comment>
<evidence type="ECO:0000313" key="1">
    <source>
        <dbReference type="EMBL" id="KAK9723035.1"/>
    </source>
</evidence>
<proteinExistence type="predicted"/>
<sequence length="313" mass="35683">MIVEACNRGVLTRMRRRLHEKEKKLLRSGSVYVFDEKESGIKRWTDGRLWSPSRILGNFLVYRELDKKIAPRKPGSSRADEDAELLDVDKSSVLESNKGTFVFKHGGLIKKTIAIELNNTCQHLICYHTIEDVHAGRLNPPLAFMELAQIRLSSDLIKQHRFRKPVKGYTTSSESPDNSKFQSVEPVGECQSQSDAYDESSNWSLEVRTNQALNEPFEQYVPVSLLPSDTTFPNIFWKTQTGACAWDEGTSSSLNWPGQESLSLPQLHALFPNLQFNDHSEFTEIYSAQYPAQQDIYFEASSSEANSRKRKSR</sequence>
<dbReference type="InterPro" id="IPR018608">
    <property type="entry name" value="Gti1/Pac2"/>
</dbReference>
<name>A0ABR2W847_9FUNG</name>
<accession>A0ABR2W847</accession>
<keyword evidence="2" id="KW-1185">Reference proteome</keyword>